<evidence type="ECO:0000256" key="1">
    <source>
        <dbReference type="ARBA" id="ARBA00004141"/>
    </source>
</evidence>
<evidence type="ECO:0000256" key="2">
    <source>
        <dbReference type="ARBA" id="ARBA00022692"/>
    </source>
</evidence>
<reference evidence="9" key="1">
    <citation type="submission" date="2020-07" db="EMBL/GenBank/DDBJ databases">
        <title>Draft Genome Sequence of a Deep-Sea Yeast, Naganishia (Cryptococcus) liquefaciens strain N6.</title>
        <authorList>
            <person name="Han Y.W."/>
            <person name="Kajitani R."/>
            <person name="Morimoto H."/>
            <person name="Parhat M."/>
            <person name="Tsubouchi H."/>
            <person name="Bakenova O."/>
            <person name="Ogata M."/>
            <person name="Argunhan B."/>
            <person name="Aoki R."/>
            <person name="Kajiwara S."/>
            <person name="Itoh T."/>
            <person name="Iwasaki H."/>
        </authorList>
    </citation>
    <scope>NUCLEOTIDE SEQUENCE</scope>
    <source>
        <strain evidence="9">N6</strain>
    </source>
</reference>
<feature type="signal peptide" evidence="7">
    <location>
        <begin position="1"/>
        <end position="18"/>
    </location>
</feature>
<keyword evidence="7" id="KW-0732">Signal</keyword>
<comment type="caution">
    <text evidence="9">The sequence shown here is derived from an EMBL/GenBank/DDBJ whole genome shotgun (WGS) entry which is preliminary data.</text>
</comment>
<name>A0A8H3YG33_9TREE</name>
<feature type="compositionally biased region" description="Polar residues" evidence="5">
    <location>
        <begin position="647"/>
        <end position="668"/>
    </location>
</feature>
<feature type="compositionally biased region" description="Low complexity" evidence="5">
    <location>
        <begin position="678"/>
        <end position="694"/>
    </location>
</feature>
<dbReference type="OrthoDB" id="102260at2759"/>
<evidence type="ECO:0000256" key="3">
    <source>
        <dbReference type="ARBA" id="ARBA00022989"/>
    </source>
</evidence>
<accession>A0A8H3YG33</accession>
<feature type="transmembrane region" description="Helical" evidence="6">
    <location>
        <begin position="216"/>
        <end position="236"/>
    </location>
</feature>
<keyword evidence="3 6" id="KW-1133">Transmembrane helix</keyword>
<feature type="transmembrane region" description="Helical" evidence="6">
    <location>
        <begin position="149"/>
        <end position="169"/>
    </location>
</feature>
<keyword evidence="2 6" id="KW-0812">Transmembrane</keyword>
<evidence type="ECO:0000256" key="6">
    <source>
        <dbReference type="SAM" id="Phobius"/>
    </source>
</evidence>
<feature type="domain" description="TM7S3/TM198-like" evidence="8">
    <location>
        <begin position="154"/>
        <end position="367"/>
    </location>
</feature>
<gene>
    <name evidence="9" type="ORF">NliqN6_4777</name>
</gene>
<dbReference type="GO" id="GO:0016020">
    <property type="term" value="C:membrane"/>
    <property type="evidence" value="ECO:0007669"/>
    <property type="project" value="UniProtKB-SubCell"/>
</dbReference>
<feature type="chain" id="PRO_5034672644" description="TM7S3/TM198-like domain-containing protein" evidence="7">
    <location>
        <begin position="19"/>
        <end position="883"/>
    </location>
</feature>
<evidence type="ECO:0000313" key="10">
    <source>
        <dbReference type="Proteomes" id="UP000620104"/>
    </source>
</evidence>
<feature type="transmembrane region" description="Helical" evidence="6">
    <location>
        <begin position="243"/>
        <end position="262"/>
    </location>
</feature>
<feature type="compositionally biased region" description="Polar residues" evidence="5">
    <location>
        <begin position="810"/>
        <end position="823"/>
    </location>
</feature>
<feature type="transmembrane region" description="Helical" evidence="6">
    <location>
        <begin position="295"/>
        <end position="320"/>
    </location>
</feature>
<keyword evidence="4 6" id="KW-0472">Membrane</keyword>
<evidence type="ECO:0000313" key="9">
    <source>
        <dbReference type="EMBL" id="GHJ88375.1"/>
    </source>
</evidence>
<feature type="region of interest" description="Disordered" evidence="5">
    <location>
        <begin position="551"/>
        <end position="571"/>
    </location>
</feature>
<dbReference type="Pfam" id="PF13886">
    <property type="entry name" value="TM7S3_TM198"/>
    <property type="match status" value="1"/>
</dbReference>
<dbReference type="PANTHER" id="PTHR39469">
    <property type="entry name" value="CHROMOSOME 1, WHOLE GENOME SHOTGUN SEQUENCE"/>
    <property type="match status" value="1"/>
</dbReference>
<comment type="subcellular location">
    <subcellularLocation>
        <location evidence="1">Membrane</location>
        <topology evidence="1">Multi-pass membrane protein</topology>
    </subcellularLocation>
</comment>
<feature type="compositionally biased region" description="Basic and acidic residues" evidence="5">
    <location>
        <begin position="770"/>
        <end position="784"/>
    </location>
</feature>
<evidence type="ECO:0000256" key="4">
    <source>
        <dbReference type="ARBA" id="ARBA00023136"/>
    </source>
</evidence>
<dbReference type="PANTHER" id="PTHR39469:SF1">
    <property type="entry name" value="DUF4203 DOMAIN-CONTAINING PROTEIN"/>
    <property type="match status" value="1"/>
</dbReference>
<sequence>MRVRSLLTMLLGALGIQAQSSTTSQSAASQTSSPASSSGANSSQLVTTILTTISPTSSGASPITTSFVLTIALNNTLSPSAIANSSSSTTFPNGTTIYTNGTTVYADGTKVTSNGTVVAANGTTIVNGTAEIWNGTQTWLPFKIRIDGAYGAGGAVLMLSGGFVGVLGGKHRWSSMAIVSGYSVLLFTLVLILRFGVEAKMLPPSPQYPTATERGLYCLASVIAAIIGSGIGLFFYKYTRYWVCAMGGFALGWFIMACKAGGVTGNSIVGRWGLIGGLSVVSFIVGLLPRWHHHLLLLSTAFIGSTALVLGIDCFSRAGLKEFYIWNLGFRDLFPKVEGYKYPLLTIMQVELGVLAACFLIGTAIQYRVLGKLHVKLIQVQAEEDARREAKEEAQAAAHFSRMEKDLESWEGKYGNNKGGIAAAMEEGFPLATLAKDSRPDSTVSLMRRTTSGYEHGSNGAISPITQPDGESARSANFLPPMQLGDSIGAATGIPATGGINQSTTANTEDVERLRLMREIEDTKKSIEALRTSTPANSAILAERPTSSVAHFDSAQSRRQSALSHGSRLSTYQPEVTTPLESTIPNDISNREWQEYLADRKLFTPPSGVTPPIESSVGRLSKIPDAVVEAMNRRERTVSAYELGASATLTKESPSTTTDPRPNSTTPYTRRHSSLDVTAPPLARPALAATIARPQSGYRQPPIVTGHADSPLLRKSSEVRGVPAEDAHRTITFEELGARHRARLSKLQQPVTEEMQNSLDLAAAKARYDKNREAEKRTAAKKAAESAVRGKPTSPSRVQRETQAAAASGPESSMLANIPQESGMTKAAQWTRRQSSMQFDRAPVDLAPPVGERSTRQRGQAEVPRERPVPRQRYSSGPNKVVN</sequence>
<dbReference type="Proteomes" id="UP000620104">
    <property type="component" value="Unassembled WGS sequence"/>
</dbReference>
<protein>
    <recommendedName>
        <fullName evidence="8">TM7S3/TM198-like domain-containing protein</fullName>
    </recommendedName>
</protein>
<keyword evidence="10" id="KW-1185">Reference proteome</keyword>
<proteinExistence type="predicted"/>
<feature type="region of interest" description="Disordered" evidence="5">
    <location>
        <begin position="642"/>
        <end position="721"/>
    </location>
</feature>
<feature type="region of interest" description="Disordered" evidence="5">
    <location>
        <begin position="770"/>
        <end position="883"/>
    </location>
</feature>
<feature type="compositionally biased region" description="Polar residues" evidence="5">
    <location>
        <begin position="873"/>
        <end position="883"/>
    </location>
</feature>
<dbReference type="InterPro" id="IPR025256">
    <property type="entry name" value="TM7S3/TM198-like_dom"/>
</dbReference>
<dbReference type="EMBL" id="BLZA01000030">
    <property type="protein sequence ID" value="GHJ88375.1"/>
    <property type="molecule type" value="Genomic_DNA"/>
</dbReference>
<feature type="transmembrane region" description="Helical" evidence="6">
    <location>
        <begin position="176"/>
        <end position="196"/>
    </location>
</feature>
<evidence type="ECO:0000259" key="8">
    <source>
        <dbReference type="Pfam" id="PF13886"/>
    </source>
</evidence>
<evidence type="ECO:0000256" key="7">
    <source>
        <dbReference type="SAM" id="SignalP"/>
    </source>
</evidence>
<evidence type="ECO:0000256" key="5">
    <source>
        <dbReference type="SAM" id="MobiDB-lite"/>
    </source>
</evidence>
<dbReference type="AlphaFoldDB" id="A0A8H3YG33"/>
<organism evidence="9 10">
    <name type="scientific">Naganishia liquefaciens</name>
    <dbReference type="NCBI Taxonomy" id="104408"/>
    <lineage>
        <taxon>Eukaryota</taxon>
        <taxon>Fungi</taxon>
        <taxon>Dikarya</taxon>
        <taxon>Basidiomycota</taxon>
        <taxon>Agaricomycotina</taxon>
        <taxon>Tremellomycetes</taxon>
        <taxon>Filobasidiales</taxon>
        <taxon>Filobasidiaceae</taxon>
        <taxon>Naganishia</taxon>
    </lineage>
</organism>
<feature type="transmembrane region" description="Helical" evidence="6">
    <location>
        <begin position="268"/>
        <end position="288"/>
    </location>
</feature>